<evidence type="ECO:0000256" key="4">
    <source>
        <dbReference type="ARBA" id="ARBA00022519"/>
    </source>
</evidence>
<dbReference type="GO" id="GO:0062054">
    <property type="term" value="F:fluoride channel activity"/>
    <property type="evidence" value="ECO:0007669"/>
    <property type="project" value="UniProtKB-UniRule"/>
</dbReference>
<dbReference type="AlphaFoldDB" id="A0A7C0Y8D1"/>
<gene>
    <name evidence="14 15" type="primary">crcB</name>
    <name evidence="14" type="synonym">fluC</name>
    <name evidence="15" type="ORF">ENF32_00395</name>
</gene>
<dbReference type="EMBL" id="DQWS01000017">
    <property type="protein sequence ID" value="HDD52517.1"/>
    <property type="molecule type" value="Genomic_DNA"/>
</dbReference>
<keyword evidence="3 14" id="KW-1003">Cell membrane</keyword>
<reference evidence="15" key="1">
    <citation type="journal article" date="2020" name="mSystems">
        <title>Genome- and Community-Level Interaction Insights into Carbon Utilization and Element Cycling Functions of Hydrothermarchaeota in Hydrothermal Sediment.</title>
        <authorList>
            <person name="Zhou Z."/>
            <person name="Liu Y."/>
            <person name="Xu W."/>
            <person name="Pan J."/>
            <person name="Luo Z.H."/>
            <person name="Li M."/>
        </authorList>
    </citation>
    <scope>NUCLEOTIDE SEQUENCE [LARGE SCALE GENOMIC DNA]</scope>
    <source>
        <strain evidence="15">HyVt-115</strain>
    </source>
</reference>
<evidence type="ECO:0000256" key="2">
    <source>
        <dbReference type="ARBA" id="ARBA00022448"/>
    </source>
</evidence>
<evidence type="ECO:0000256" key="12">
    <source>
        <dbReference type="ARBA" id="ARBA00035120"/>
    </source>
</evidence>
<keyword evidence="11 14" id="KW-0407">Ion channel</keyword>
<comment type="caution">
    <text evidence="15">The sequence shown here is derived from an EMBL/GenBank/DDBJ whole genome shotgun (WGS) entry which is preliminary data.</text>
</comment>
<feature type="binding site" evidence="14">
    <location>
        <position position="71"/>
    </location>
    <ligand>
        <name>Na(+)</name>
        <dbReference type="ChEBI" id="CHEBI:29101"/>
        <note>structural</note>
    </ligand>
</feature>
<evidence type="ECO:0000256" key="1">
    <source>
        <dbReference type="ARBA" id="ARBA00004651"/>
    </source>
</evidence>
<keyword evidence="8 14" id="KW-0915">Sodium</keyword>
<feature type="transmembrane region" description="Helical" evidence="14">
    <location>
        <begin position="93"/>
        <end position="114"/>
    </location>
</feature>
<comment type="activity regulation">
    <text evidence="14">Na(+) is not transported, but it plays an essential structural role and its presence is essential for fluoride channel function.</text>
</comment>
<organism evidence="15">
    <name type="scientific">Thermosulfidibacter takaii</name>
    <dbReference type="NCBI Taxonomy" id="412593"/>
    <lineage>
        <taxon>Bacteria</taxon>
        <taxon>Pseudomonadati</taxon>
        <taxon>Thermosulfidibacterota</taxon>
        <taxon>Thermosulfidibacteria</taxon>
        <taxon>Thermosulfidibacterales</taxon>
        <taxon>Thermosulfidibacteraceae</taxon>
    </lineage>
</organism>
<feature type="transmembrane region" description="Helical" evidence="14">
    <location>
        <begin position="6"/>
        <end position="22"/>
    </location>
</feature>
<keyword evidence="4" id="KW-0997">Cell inner membrane</keyword>
<evidence type="ECO:0000256" key="7">
    <source>
        <dbReference type="ARBA" id="ARBA00022989"/>
    </source>
</evidence>
<evidence type="ECO:0000256" key="5">
    <source>
        <dbReference type="ARBA" id="ARBA00022692"/>
    </source>
</evidence>
<dbReference type="GO" id="GO:0140114">
    <property type="term" value="P:cellular detoxification of fluoride"/>
    <property type="evidence" value="ECO:0007669"/>
    <property type="project" value="UniProtKB-UniRule"/>
</dbReference>
<comment type="catalytic activity">
    <reaction evidence="13">
        <text>fluoride(in) = fluoride(out)</text>
        <dbReference type="Rhea" id="RHEA:76159"/>
        <dbReference type="ChEBI" id="CHEBI:17051"/>
    </reaction>
    <physiologicalReaction direction="left-to-right" evidence="13">
        <dbReference type="Rhea" id="RHEA:76160"/>
    </physiologicalReaction>
</comment>
<dbReference type="InterPro" id="IPR003691">
    <property type="entry name" value="FluC"/>
</dbReference>
<keyword evidence="9 14" id="KW-0406">Ion transport</keyword>
<keyword evidence="2 14" id="KW-0813">Transport</keyword>
<dbReference type="PANTHER" id="PTHR28259">
    <property type="entry name" value="FLUORIDE EXPORT PROTEIN 1-RELATED"/>
    <property type="match status" value="1"/>
</dbReference>
<feature type="transmembrane region" description="Helical" evidence="14">
    <location>
        <begin position="34"/>
        <end position="51"/>
    </location>
</feature>
<evidence type="ECO:0000256" key="6">
    <source>
        <dbReference type="ARBA" id="ARBA00022723"/>
    </source>
</evidence>
<protein>
    <recommendedName>
        <fullName evidence="14">Fluoride-specific ion channel FluC</fullName>
    </recommendedName>
</protein>
<comment type="function">
    <text evidence="14">Fluoride-specific ion channel. Important for reducing fluoride concentration in the cell, thus reducing its toxicity.</text>
</comment>
<dbReference type="GO" id="GO:0046872">
    <property type="term" value="F:metal ion binding"/>
    <property type="evidence" value="ECO:0007669"/>
    <property type="project" value="UniProtKB-KW"/>
</dbReference>
<dbReference type="Proteomes" id="UP000885690">
    <property type="component" value="Unassembled WGS sequence"/>
</dbReference>
<evidence type="ECO:0000256" key="9">
    <source>
        <dbReference type="ARBA" id="ARBA00023065"/>
    </source>
</evidence>
<comment type="similarity">
    <text evidence="12 14">Belongs to the fluoride channel Fluc/FEX (TC 1.A.43) family.</text>
</comment>
<keyword evidence="5 14" id="KW-0812">Transmembrane</keyword>
<dbReference type="NCBIfam" id="TIGR00494">
    <property type="entry name" value="crcB"/>
    <property type="match status" value="1"/>
</dbReference>
<dbReference type="HAMAP" id="MF_00454">
    <property type="entry name" value="FluC"/>
    <property type="match status" value="1"/>
</dbReference>
<comment type="subcellular location">
    <subcellularLocation>
        <location evidence="1 14">Cell membrane</location>
        <topology evidence="1 14">Multi-pass membrane protein</topology>
    </subcellularLocation>
</comment>
<evidence type="ECO:0000256" key="3">
    <source>
        <dbReference type="ARBA" id="ARBA00022475"/>
    </source>
</evidence>
<proteinExistence type="inferred from homology"/>
<keyword evidence="6 14" id="KW-0479">Metal-binding</keyword>
<dbReference type="Pfam" id="PF02537">
    <property type="entry name" value="CRCB"/>
    <property type="match status" value="1"/>
</dbReference>
<dbReference type="GO" id="GO:0005886">
    <property type="term" value="C:plasma membrane"/>
    <property type="evidence" value="ECO:0007669"/>
    <property type="project" value="UniProtKB-SubCell"/>
</dbReference>
<evidence type="ECO:0000256" key="8">
    <source>
        <dbReference type="ARBA" id="ARBA00023053"/>
    </source>
</evidence>
<accession>A0A7C0Y8D1</accession>
<evidence type="ECO:0000256" key="10">
    <source>
        <dbReference type="ARBA" id="ARBA00023136"/>
    </source>
</evidence>
<evidence type="ECO:0000256" key="14">
    <source>
        <dbReference type="HAMAP-Rule" id="MF_00454"/>
    </source>
</evidence>
<feature type="binding site" evidence="14">
    <location>
        <position position="74"/>
    </location>
    <ligand>
        <name>Na(+)</name>
        <dbReference type="ChEBI" id="CHEBI:29101"/>
        <note>structural</note>
    </ligand>
</feature>
<sequence>MVYVGAGGFLGAVFRCLIYRAFSVVNKGLPWGTLLVNILGSFILAYIYTFSVERLAWSDNVKLFLGVGLLGAFTTFSLETLRLFQEGNYGLCATYFLGNVILSLAAAFFGMWLAL</sequence>
<dbReference type="PANTHER" id="PTHR28259:SF18">
    <property type="entry name" value="FLUORIDE-SPECIFIC ION CHANNEL FLUC"/>
    <property type="match status" value="1"/>
</dbReference>
<feature type="transmembrane region" description="Helical" evidence="14">
    <location>
        <begin position="63"/>
        <end position="81"/>
    </location>
</feature>
<name>A0A7C0Y8D1_9BACT</name>
<keyword evidence="7 14" id="KW-1133">Transmembrane helix</keyword>
<evidence type="ECO:0000256" key="13">
    <source>
        <dbReference type="ARBA" id="ARBA00035585"/>
    </source>
</evidence>
<keyword evidence="10 14" id="KW-0472">Membrane</keyword>
<evidence type="ECO:0000256" key="11">
    <source>
        <dbReference type="ARBA" id="ARBA00023303"/>
    </source>
</evidence>
<evidence type="ECO:0000313" key="15">
    <source>
        <dbReference type="EMBL" id="HDD52517.1"/>
    </source>
</evidence>